<evidence type="ECO:0000313" key="1">
    <source>
        <dbReference type="EMBL" id="SFU90800.1"/>
    </source>
</evidence>
<organism evidence="1 2">
    <name type="scientific">Pseudoduganella namucuonensis</name>
    <dbReference type="NCBI Taxonomy" id="1035707"/>
    <lineage>
        <taxon>Bacteria</taxon>
        <taxon>Pseudomonadati</taxon>
        <taxon>Pseudomonadota</taxon>
        <taxon>Betaproteobacteria</taxon>
        <taxon>Burkholderiales</taxon>
        <taxon>Oxalobacteraceae</taxon>
        <taxon>Telluria group</taxon>
        <taxon>Pseudoduganella</taxon>
    </lineage>
</organism>
<dbReference type="RefSeq" id="WP_093556552.1">
    <property type="nucleotide sequence ID" value="NZ_FPBO01000014.1"/>
</dbReference>
<dbReference type="AlphaFoldDB" id="A0A1I7K083"/>
<gene>
    <name evidence="1" type="ORF">SAMN05216552_101436</name>
</gene>
<name>A0A1I7K083_9BURK</name>
<dbReference type="Proteomes" id="UP000199391">
    <property type="component" value="Unassembled WGS sequence"/>
</dbReference>
<accession>A0A1I7K083</accession>
<evidence type="ECO:0008006" key="3">
    <source>
        <dbReference type="Google" id="ProtNLM"/>
    </source>
</evidence>
<dbReference type="STRING" id="1035707.SAMN05216552_101436"/>
<sequence length="66" mass="7911">MFGRVPRHSGYVSEFTQFIDAFLREHPDVVESQHRGWNIFWDHDVSFDELKRMEADNVPFVKTMPQ</sequence>
<reference evidence="2" key="1">
    <citation type="submission" date="2016-10" db="EMBL/GenBank/DDBJ databases">
        <authorList>
            <person name="Varghese N."/>
            <person name="Submissions S."/>
        </authorList>
    </citation>
    <scope>NUCLEOTIDE SEQUENCE [LARGE SCALE GENOMIC DNA]</scope>
    <source>
        <strain evidence="2">CGMCC 1.11014</strain>
    </source>
</reference>
<keyword evidence="2" id="KW-1185">Reference proteome</keyword>
<dbReference type="InterPro" id="IPR021853">
    <property type="entry name" value="DUF3460"/>
</dbReference>
<dbReference type="EMBL" id="FPBO01000014">
    <property type="protein sequence ID" value="SFU90800.1"/>
    <property type="molecule type" value="Genomic_DNA"/>
</dbReference>
<dbReference type="Pfam" id="PF11943">
    <property type="entry name" value="DUF3460"/>
    <property type="match status" value="1"/>
</dbReference>
<evidence type="ECO:0000313" key="2">
    <source>
        <dbReference type="Proteomes" id="UP000199391"/>
    </source>
</evidence>
<dbReference type="OrthoDB" id="5296692at2"/>
<proteinExistence type="predicted"/>
<protein>
    <recommendedName>
        <fullName evidence="3">DUF3460 family protein</fullName>
    </recommendedName>
</protein>